<dbReference type="InterPro" id="IPR036179">
    <property type="entry name" value="Ig-like_dom_sf"/>
</dbReference>
<dbReference type="InterPro" id="IPR013151">
    <property type="entry name" value="Immunoglobulin_dom"/>
</dbReference>
<proteinExistence type="predicted"/>
<dbReference type="EMBL" id="JBJQND010000009">
    <property type="protein sequence ID" value="KAL3866921.1"/>
    <property type="molecule type" value="Genomic_DNA"/>
</dbReference>
<dbReference type="PANTHER" id="PTHR23279">
    <property type="entry name" value="DEFECTIVE PROBOSCIS EXTENSION RESPONSE DPR -RELATED"/>
    <property type="match status" value="1"/>
</dbReference>
<feature type="transmembrane region" description="Helical" evidence="1">
    <location>
        <begin position="286"/>
        <end position="306"/>
    </location>
</feature>
<accession>A0ABD3VZ97</accession>
<dbReference type="Pfam" id="PF00047">
    <property type="entry name" value="ig"/>
    <property type="match status" value="1"/>
</dbReference>
<feature type="domain" description="Ig-like" evidence="2">
    <location>
        <begin position="47"/>
        <end position="149"/>
    </location>
</feature>
<feature type="transmembrane region" description="Helical" evidence="1">
    <location>
        <begin position="22"/>
        <end position="41"/>
    </location>
</feature>
<keyword evidence="1" id="KW-1133">Transmembrane helix</keyword>
<dbReference type="InterPro" id="IPR003599">
    <property type="entry name" value="Ig_sub"/>
</dbReference>
<dbReference type="PANTHER" id="PTHR23279:SF36">
    <property type="entry name" value="DEFECTIVE PROBOSCIS EXTENSION RESPONSE 9, ISOFORM A"/>
    <property type="match status" value="1"/>
</dbReference>
<dbReference type="SMART" id="SM00408">
    <property type="entry name" value="IGc2"/>
    <property type="match status" value="2"/>
</dbReference>
<dbReference type="AlphaFoldDB" id="A0ABD3VZ97"/>
<evidence type="ECO:0000259" key="2">
    <source>
        <dbReference type="PROSITE" id="PS50835"/>
    </source>
</evidence>
<dbReference type="InterPro" id="IPR013783">
    <property type="entry name" value="Ig-like_fold"/>
</dbReference>
<dbReference type="PROSITE" id="PS50835">
    <property type="entry name" value="IG_LIKE"/>
    <property type="match status" value="2"/>
</dbReference>
<dbReference type="SUPFAM" id="SSF48726">
    <property type="entry name" value="Immunoglobulin"/>
    <property type="match status" value="2"/>
</dbReference>
<keyword evidence="1" id="KW-0812">Transmembrane</keyword>
<keyword evidence="1" id="KW-0472">Membrane</keyword>
<dbReference type="Gene3D" id="2.60.40.10">
    <property type="entry name" value="Immunoglobulins"/>
    <property type="match status" value="2"/>
</dbReference>
<evidence type="ECO:0000256" key="1">
    <source>
        <dbReference type="SAM" id="Phobius"/>
    </source>
</evidence>
<protein>
    <recommendedName>
        <fullName evidence="2">Ig-like domain-containing protein</fullName>
    </recommendedName>
</protein>
<gene>
    <name evidence="3" type="ORF">ACJMK2_044170</name>
</gene>
<dbReference type="Pfam" id="PF07679">
    <property type="entry name" value="I-set"/>
    <property type="match status" value="1"/>
</dbReference>
<dbReference type="InterPro" id="IPR013098">
    <property type="entry name" value="Ig_I-set"/>
</dbReference>
<dbReference type="SMART" id="SM00409">
    <property type="entry name" value="IG"/>
    <property type="match status" value="2"/>
</dbReference>
<feature type="domain" description="Ig-like" evidence="2">
    <location>
        <begin position="154"/>
        <end position="258"/>
    </location>
</feature>
<keyword evidence="4" id="KW-1185">Reference proteome</keyword>
<name>A0ABD3VZ97_SINWO</name>
<evidence type="ECO:0000313" key="4">
    <source>
        <dbReference type="Proteomes" id="UP001634394"/>
    </source>
</evidence>
<dbReference type="InterPro" id="IPR037448">
    <property type="entry name" value="Zig-8"/>
</dbReference>
<organism evidence="3 4">
    <name type="scientific">Sinanodonta woodiana</name>
    <name type="common">Chinese pond mussel</name>
    <name type="synonym">Anodonta woodiana</name>
    <dbReference type="NCBI Taxonomy" id="1069815"/>
    <lineage>
        <taxon>Eukaryota</taxon>
        <taxon>Metazoa</taxon>
        <taxon>Spiralia</taxon>
        <taxon>Lophotrochozoa</taxon>
        <taxon>Mollusca</taxon>
        <taxon>Bivalvia</taxon>
        <taxon>Autobranchia</taxon>
        <taxon>Heteroconchia</taxon>
        <taxon>Palaeoheterodonta</taxon>
        <taxon>Unionida</taxon>
        <taxon>Unionoidea</taxon>
        <taxon>Unionidae</taxon>
        <taxon>Unioninae</taxon>
        <taxon>Sinanodonta</taxon>
    </lineage>
</organism>
<reference evidence="3 4" key="1">
    <citation type="submission" date="2024-11" db="EMBL/GenBank/DDBJ databases">
        <title>Chromosome-level genome assembly of the freshwater bivalve Anodonta woodiana.</title>
        <authorList>
            <person name="Chen X."/>
        </authorList>
    </citation>
    <scope>NUCLEOTIDE SEQUENCE [LARGE SCALE GENOMIC DNA]</scope>
    <source>
        <strain evidence="3">MN2024</strain>
        <tissue evidence="3">Gills</tissue>
    </source>
</reference>
<comment type="caution">
    <text evidence="3">The sequence shown here is derived from an EMBL/GenBank/DDBJ whole genome shotgun (WGS) entry which is preliminary data.</text>
</comment>
<dbReference type="Proteomes" id="UP001634394">
    <property type="component" value="Unassembled WGS sequence"/>
</dbReference>
<sequence length="308" mass="35414">MFKLTCGKKSRKMKWLHLSLEFSHWFMIMFILIETVTCYIVKRYGPPRFLQTPVNITVSKGELAVLGCHIQNLGPKMKVVWRDTSKDFPLTIGTMTFAPEDEMSVDYKYISRTESHWDLTIKNVKPHHAGLYECQISSSTLFTHYVRLNVIDEPETSVKISAVRVTGDEYVTLHEKIHLTCNATGADHAPDDVDWFFEGNRIHTSSPRWRDRVEVLKRRPIPGKAYISDLIIRRSTMADQGSYVCRSSDLSVNSIKVHVLNGERDNLTRRGSGHDRSGHRTATNSMANTFIVHYQLIFVLIALILFQR</sequence>
<dbReference type="InterPro" id="IPR003598">
    <property type="entry name" value="Ig_sub2"/>
</dbReference>
<dbReference type="EMBL" id="JBJQND010000009">
    <property type="protein sequence ID" value="KAL3866922.1"/>
    <property type="molecule type" value="Genomic_DNA"/>
</dbReference>
<dbReference type="InterPro" id="IPR007110">
    <property type="entry name" value="Ig-like_dom"/>
</dbReference>
<evidence type="ECO:0000313" key="3">
    <source>
        <dbReference type="EMBL" id="KAL3866922.1"/>
    </source>
</evidence>